<evidence type="ECO:0000256" key="4">
    <source>
        <dbReference type="ARBA" id="ARBA00023172"/>
    </source>
</evidence>
<dbReference type="EMBL" id="CP019236">
    <property type="protein sequence ID" value="APW39527.1"/>
    <property type="molecule type" value="Genomic_DNA"/>
</dbReference>
<evidence type="ECO:0000259" key="5">
    <source>
        <dbReference type="PROSITE" id="PS51898"/>
    </source>
</evidence>
<dbReference type="GO" id="GO:0006310">
    <property type="term" value="P:DNA recombination"/>
    <property type="evidence" value="ECO:0007669"/>
    <property type="project" value="UniProtKB-KW"/>
</dbReference>
<dbReference type="PROSITE" id="PS51898">
    <property type="entry name" value="TYR_RECOMBINASE"/>
    <property type="match status" value="1"/>
</dbReference>
<organism evidence="6 7">
    <name type="scientific">Rhodoferax koreensis</name>
    <dbReference type="NCBI Taxonomy" id="1842727"/>
    <lineage>
        <taxon>Bacteria</taxon>
        <taxon>Pseudomonadati</taxon>
        <taxon>Pseudomonadota</taxon>
        <taxon>Betaproteobacteria</taxon>
        <taxon>Burkholderiales</taxon>
        <taxon>Comamonadaceae</taxon>
        <taxon>Rhodoferax</taxon>
    </lineage>
</organism>
<evidence type="ECO:0000313" key="7">
    <source>
        <dbReference type="Proteomes" id="UP000186609"/>
    </source>
</evidence>
<gene>
    <name evidence="6" type="ORF">RD110_21825</name>
</gene>
<dbReference type="InterPro" id="IPR002104">
    <property type="entry name" value="Integrase_catalytic"/>
</dbReference>
<proteinExistence type="inferred from homology"/>
<dbReference type="PANTHER" id="PTHR30349:SF41">
    <property type="entry name" value="INTEGRASE_RECOMBINASE PROTEIN MJ0367-RELATED"/>
    <property type="match status" value="1"/>
</dbReference>
<evidence type="ECO:0000313" key="6">
    <source>
        <dbReference type="EMBL" id="APW39527.1"/>
    </source>
</evidence>
<feature type="domain" description="Tyr recombinase" evidence="5">
    <location>
        <begin position="309"/>
        <end position="519"/>
    </location>
</feature>
<dbReference type="InterPro" id="IPR013762">
    <property type="entry name" value="Integrase-like_cat_sf"/>
</dbReference>
<dbReference type="PANTHER" id="PTHR30349">
    <property type="entry name" value="PHAGE INTEGRASE-RELATED"/>
    <property type="match status" value="1"/>
</dbReference>
<dbReference type="Proteomes" id="UP000186609">
    <property type="component" value="Chromosome"/>
</dbReference>
<dbReference type="InterPro" id="IPR050090">
    <property type="entry name" value="Tyrosine_recombinase_XerCD"/>
</dbReference>
<keyword evidence="7" id="KW-1185">Reference proteome</keyword>
<sequence>MSHRAAFYDDVHRQILDRFIGHESEPLRIEDPADLSNFIGFFEDLNQQGLEEFKGVFIERVAKRGVYSAAPPFTVRGEDDRVAAIQLMKELARPELADLKDALLSRLRGRPVIPVQRTEDVAARDLGDDVNGLPFPTSGQTQIQPFRPPAVVAEAGIETPQTVPVENPLAWKVALERYGRSLRADEAVNDKTNAERQTLLSQLHDFAVEEYGLTQNFLVHEIKKHHVAAFMDMSASRPARSASKKPSGGNAASSAIPTIAAGTLLKRISSLELFFRWAMEEVQATDANPAAGLGRRKAVLRERKNDSQESYKPFTADQLKTVFEPTRFLLECRDADHFWAPLLGVHLGVRLGEIVTLQLDAIQQHAISGIWYADVRPEAAKNANSVRRLPITQPLIDLGFLDYVKKLKKLGASSLFPHRDMSTPSAIRQPSKNTSEKFARFLDVCGVTDKDLVFHSFRHTVVTALQYGGVPLHVSQQIVGHMAQDHAIKTGELTQEQARSVTFSAYTHTDIPSMTVEDPFKVLKDALEKAVRPPLEYPLLKRAAAIVLQHVRKTHEGFESGWAPQDKQYSRQMGTALTEGVRRSI</sequence>
<accession>A0A1P8K0J7</accession>
<dbReference type="CDD" id="cd01184">
    <property type="entry name" value="INT_C_like_1"/>
    <property type="match status" value="1"/>
</dbReference>
<dbReference type="Gene3D" id="1.10.443.10">
    <property type="entry name" value="Intergrase catalytic core"/>
    <property type="match status" value="1"/>
</dbReference>
<dbReference type="GO" id="GO:0003677">
    <property type="term" value="F:DNA binding"/>
    <property type="evidence" value="ECO:0007669"/>
    <property type="project" value="UniProtKB-KW"/>
</dbReference>
<evidence type="ECO:0000256" key="3">
    <source>
        <dbReference type="ARBA" id="ARBA00023125"/>
    </source>
</evidence>
<keyword evidence="3" id="KW-0238">DNA-binding</keyword>
<keyword evidence="4" id="KW-0233">DNA recombination</keyword>
<name>A0A1P8K0J7_9BURK</name>
<reference evidence="6 7" key="1">
    <citation type="submission" date="2017-01" db="EMBL/GenBank/DDBJ databases">
        <authorList>
            <person name="Mah S.A."/>
            <person name="Swanson W.J."/>
            <person name="Moy G.W."/>
            <person name="Vacquier V.D."/>
        </authorList>
    </citation>
    <scope>NUCLEOTIDE SEQUENCE [LARGE SCALE GENOMIC DNA]</scope>
    <source>
        <strain evidence="6 7">DCY110</strain>
    </source>
</reference>
<dbReference type="SUPFAM" id="SSF56349">
    <property type="entry name" value="DNA breaking-rejoining enzymes"/>
    <property type="match status" value="1"/>
</dbReference>
<evidence type="ECO:0000256" key="2">
    <source>
        <dbReference type="ARBA" id="ARBA00022908"/>
    </source>
</evidence>
<dbReference type="Pfam" id="PF00589">
    <property type="entry name" value="Phage_integrase"/>
    <property type="match status" value="1"/>
</dbReference>
<dbReference type="STRING" id="1842727.RD110_21825"/>
<evidence type="ECO:0000256" key="1">
    <source>
        <dbReference type="ARBA" id="ARBA00008857"/>
    </source>
</evidence>
<dbReference type="InterPro" id="IPR011010">
    <property type="entry name" value="DNA_brk_join_enz"/>
</dbReference>
<dbReference type="KEGG" id="rhy:RD110_21825"/>
<dbReference type="AlphaFoldDB" id="A0A1P8K0J7"/>
<comment type="similarity">
    <text evidence="1">Belongs to the 'phage' integrase family.</text>
</comment>
<protein>
    <recommendedName>
        <fullName evidence="5">Tyr recombinase domain-containing protein</fullName>
    </recommendedName>
</protein>
<dbReference type="GO" id="GO:0015074">
    <property type="term" value="P:DNA integration"/>
    <property type="evidence" value="ECO:0007669"/>
    <property type="project" value="UniProtKB-KW"/>
</dbReference>
<keyword evidence="2" id="KW-0229">DNA integration</keyword>